<evidence type="ECO:0000313" key="2">
    <source>
        <dbReference type="EMBL" id="KAK0493345.1"/>
    </source>
</evidence>
<sequence>MILKYPWLKCSDIHRISAIDPRSIPAAKNLTPLKRSLSLLKPRYLLRAPHFPSTNVDVVTLVDEIMVSRWSSVWKCRVEGDTKLRIMKLVARVHSAMVLRELYMYEVALKNCPLIPMCYGMFHRPAGGWFGFVLEDVGDNLEDVYGMEWSDVKRGVSAAEWQKLIDSVFKLHSLGVKHGDLEPRNVAQTVDGFKFFDFGRSKLHVCQRDECGELQDLLEV</sequence>
<dbReference type="AlphaFoldDB" id="A0AA39PZE4"/>
<dbReference type="PROSITE" id="PS50011">
    <property type="entry name" value="PROTEIN_KINASE_DOM"/>
    <property type="match status" value="1"/>
</dbReference>
<name>A0AA39PZE4_9AGAR</name>
<feature type="domain" description="Protein kinase" evidence="1">
    <location>
        <begin position="59"/>
        <end position="220"/>
    </location>
</feature>
<dbReference type="Pfam" id="PF06293">
    <property type="entry name" value="Kdo"/>
    <property type="match status" value="1"/>
</dbReference>
<proteinExistence type="predicted"/>
<dbReference type="InterPro" id="IPR011009">
    <property type="entry name" value="Kinase-like_dom_sf"/>
</dbReference>
<dbReference type="Gene3D" id="1.10.510.10">
    <property type="entry name" value="Transferase(Phosphotransferase) domain 1"/>
    <property type="match status" value="1"/>
</dbReference>
<dbReference type="SUPFAM" id="SSF56112">
    <property type="entry name" value="Protein kinase-like (PK-like)"/>
    <property type="match status" value="1"/>
</dbReference>
<dbReference type="InterPro" id="IPR000719">
    <property type="entry name" value="Prot_kinase_dom"/>
</dbReference>
<gene>
    <name evidence="2" type="ORF">EDD18DRAFT_1179645</name>
</gene>
<protein>
    <recommendedName>
        <fullName evidence="1">Protein kinase domain-containing protein</fullName>
    </recommendedName>
</protein>
<dbReference type="EMBL" id="JAUEPU010000025">
    <property type="protein sequence ID" value="KAK0493345.1"/>
    <property type="molecule type" value="Genomic_DNA"/>
</dbReference>
<dbReference type="GO" id="GO:0004672">
    <property type="term" value="F:protein kinase activity"/>
    <property type="evidence" value="ECO:0007669"/>
    <property type="project" value="InterPro"/>
</dbReference>
<organism evidence="2 3">
    <name type="scientific">Armillaria luteobubalina</name>
    <dbReference type="NCBI Taxonomy" id="153913"/>
    <lineage>
        <taxon>Eukaryota</taxon>
        <taxon>Fungi</taxon>
        <taxon>Dikarya</taxon>
        <taxon>Basidiomycota</taxon>
        <taxon>Agaricomycotina</taxon>
        <taxon>Agaricomycetes</taxon>
        <taxon>Agaricomycetidae</taxon>
        <taxon>Agaricales</taxon>
        <taxon>Marasmiineae</taxon>
        <taxon>Physalacriaceae</taxon>
        <taxon>Armillaria</taxon>
    </lineage>
</organism>
<dbReference type="Gene3D" id="3.30.200.20">
    <property type="entry name" value="Phosphorylase Kinase, domain 1"/>
    <property type="match status" value="1"/>
</dbReference>
<reference evidence="2" key="1">
    <citation type="submission" date="2023-06" db="EMBL/GenBank/DDBJ databases">
        <authorList>
            <consortium name="Lawrence Berkeley National Laboratory"/>
            <person name="Ahrendt S."/>
            <person name="Sahu N."/>
            <person name="Indic B."/>
            <person name="Wong-Bajracharya J."/>
            <person name="Merenyi Z."/>
            <person name="Ke H.-M."/>
            <person name="Monk M."/>
            <person name="Kocsube S."/>
            <person name="Drula E."/>
            <person name="Lipzen A."/>
            <person name="Balint B."/>
            <person name="Henrissat B."/>
            <person name="Andreopoulos B."/>
            <person name="Martin F.M."/>
            <person name="Harder C.B."/>
            <person name="Rigling D."/>
            <person name="Ford K.L."/>
            <person name="Foster G.D."/>
            <person name="Pangilinan J."/>
            <person name="Papanicolaou A."/>
            <person name="Barry K."/>
            <person name="LaButti K."/>
            <person name="Viragh M."/>
            <person name="Koriabine M."/>
            <person name="Yan M."/>
            <person name="Riley R."/>
            <person name="Champramary S."/>
            <person name="Plett K.L."/>
            <person name="Tsai I.J."/>
            <person name="Slot J."/>
            <person name="Sipos G."/>
            <person name="Plett J."/>
            <person name="Nagy L.G."/>
            <person name="Grigoriev I.V."/>
        </authorList>
    </citation>
    <scope>NUCLEOTIDE SEQUENCE</scope>
    <source>
        <strain evidence="2">HWK02</strain>
    </source>
</reference>
<accession>A0AA39PZE4</accession>
<comment type="caution">
    <text evidence="2">The sequence shown here is derived from an EMBL/GenBank/DDBJ whole genome shotgun (WGS) entry which is preliminary data.</text>
</comment>
<dbReference type="Proteomes" id="UP001175228">
    <property type="component" value="Unassembled WGS sequence"/>
</dbReference>
<evidence type="ECO:0000259" key="1">
    <source>
        <dbReference type="PROSITE" id="PS50011"/>
    </source>
</evidence>
<evidence type="ECO:0000313" key="3">
    <source>
        <dbReference type="Proteomes" id="UP001175228"/>
    </source>
</evidence>
<dbReference type="GO" id="GO:0005524">
    <property type="term" value="F:ATP binding"/>
    <property type="evidence" value="ECO:0007669"/>
    <property type="project" value="InterPro"/>
</dbReference>
<keyword evidence="3" id="KW-1185">Reference proteome</keyword>